<proteinExistence type="predicted"/>
<reference evidence="1" key="1">
    <citation type="submission" date="2020-01" db="EMBL/GenBank/DDBJ databases">
        <authorList>
            <person name="Meier V. D."/>
            <person name="Meier V D."/>
        </authorList>
    </citation>
    <scope>NUCLEOTIDE SEQUENCE</scope>
    <source>
        <strain evidence="1">HLG_WM_MAG_01</strain>
    </source>
</reference>
<sequence length="240" mass="28173">MRKIYQYQTVRYFPHVLSDEFINVGVMLTSGKGMNRILTEDEAKHIYCSALIGEKKKFLGVVEYLNELSSDSRLLESNHYFHNFRFGEERKVASEKSEMEVVNELFNDYIGDKLQTEEKIDAKALILERSIKLAESPSFRKHVRVRTDESTPFDFEVESIKKQIIHHSVVGKTTLKHDVTRMVMATPDHKENKNRYDFLNMNGEINPENPYVKKLEHNFVDPYPYKTEEQIARYLEQIAS</sequence>
<protein>
    <recommendedName>
        <fullName evidence="2">DUF3037 domain-containing protein</fullName>
    </recommendedName>
</protein>
<evidence type="ECO:0008006" key="2">
    <source>
        <dbReference type="Google" id="ProtNLM"/>
    </source>
</evidence>
<dbReference type="AlphaFoldDB" id="A0A6S6TM91"/>
<name>A0A6S6TM91_9BACT</name>
<dbReference type="EMBL" id="CACVAS010000097">
    <property type="protein sequence ID" value="CAA6816873.1"/>
    <property type="molecule type" value="Genomic_DNA"/>
</dbReference>
<evidence type="ECO:0000313" key="1">
    <source>
        <dbReference type="EMBL" id="CAA6816873.1"/>
    </source>
</evidence>
<accession>A0A6S6TM91</accession>
<organism evidence="1">
    <name type="scientific">uncultured Sulfurovum sp</name>
    <dbReference type="NCBI Taxonomy" id="269237"/>
    <lineage>
        <taxon>Bacteria</taxon>
        <taxon>Pseudomonadati</taxon>
        <taxon>Campylobacterota</taxon>
        <taxon>Epsilonproteobacteria</taxon>
        <taxon>Campylobacterales</taxon>
        <taxon>Sulfurovaceae</taxon>
        <taxon>Sulfurovum</taxon>
        <taxon>environmental samples</taxon>
    </lineage>
</organism>
<gene>
    <name evidence="1" type="ORF">HELGO_WM15404</name>
</gene>